<evidence type="ECO:0000313" key="13">
    <source>
        <dbReference type="Proteomes" id="UP000667802"/>
    </source>
</evidence>
<dbReference type="InterPro" id="IPR011009">
    <property type="entry name" value="Kinase-like_dom_sf"/>
</dbReference>
<dbReference type="AlphaFoldDB" id="A0AAP5I7L0"/>
<evidence type="ECO:0000313" key="12">
    <source>
        <dbReference type="EMBL" id="MDR9896189.1"/>
    </source>
</evidence>
<dbReference type="Gene3D" id="3.40.1000.10">
    <property type="entry name" value="Mog1/PsbP, alpha/beta/alpha sandwich"/>
    <property type="match status" value="1"/>
</dbReference>
<name>A0AAP5I7L0_9CYAN</name>
<dbReference type="Pfam" id="PF00069">
    <property type="entry name" value="Pkinase"/>
    <property type="match status" value="1"/>
</dbReference>
<dbReference type="SMART" id="SM00220">
    <property type="entry name" value="S_TKc"/>
    <property type="match status" value="1"/>
</dbReference>
<evidence type="ECO:0000256" key="3">
    <source>
        <dbReference type="ARBA" id="ARBA00022679"/>
    </source>
</evidence>
<comment type="catalytic activity">
    <reaction evidence="7">
        <text>L-threonyl-[protein] + ATP = O-phospho-L-threonyl-[protein] + ADP + H(+)</text>
        <dbReference type="Rhea" id="RHEA:46608"/>
        <dbReference type="Rhea" id="RHEA-COMP:11060"/>
        <dbReference type="Rhea" id="RHEA-COMP:11605"/>
        <dbReference type="ChEBI" id="CHEBI:15378"/>
        <dbReference type="ChEBI" id="CHEBI:30013"/>
        <dbReference type="ChEBI" id="CHEBI:30616"/>
        <dbReference type="ChEBI" id="CHEBI:61977"/>
        <dbReference type="ChEBI" id="CHEBI:456216"/>
        <dbReference type="EC" id="2.7.11.1"/>
    </reaction>
</comment>
<dbReference type="PROSITE" id="PS00107">
    <property type="entry name" value="PROTEIN_KINASE_ATP"/>
    <property type="match status" value="1"/>
</dbReference>
<evidence type="ECO:0000256" key="6">
    <source>
        <dbReference type="ARBA" id="ARBA00022840"/>
    </source>
</evidence>
<feature type="domain" description="Protein kinase" evidence="11">
    <location>
        <begin position="6"/>
        <end position="271"/>
    </location>
</feature>
<dbReference type="Pfam" id="PF18933">
    <property type="entry name" value="PsbP_2"/>
    <property type="match status" value="1"/>
</dbReference>
<evidence type="ECO:0000259" key="11">
    <source>
        <dbReference type="PROSITE" id="PS50011"/>
    </source>
</evidence>
<organism evidence="12 13">
    <name type="scientific">Aetokthonos hydrillicola Thurmond2011</name>
    <dbReference type="NCBI Taxonomy" id="2712845"/>
    <lineage>
        <taxon>Bacteria</taxon>
        <taxon>Bacillati</taxon>
        <taxon>Cyanobacteriota</taxon>
        <taxon>Cyanophyceae</taxon>
        <taxon>Nostocales</taxon>
        <taxon>Hapalosiphonaceae</taxon>
        <taxon>Aetokthonos</taxon>
    </lineage>
</organism>
<dbReference type="SUPFAM" id="SSF56112">
    <property type="entry name" value="Protein kinase-like (PK-like)"/>
    <property type="match status" value="1"/>
</dbReference>
<dbReference type="InterPro" id="IPR000719">
    <property type="entry name" value="Prot_kinase_dom"/>
</dbReference>
<keyword evidence="4 9" id="KW-0547">Nucleotide-binding</keyword>
<dbReference type="Proteomes" id="UP000667802">
    <property type="component" value="Unassembled WGS sequence"/>
</dbReference>
<dbReference type="PANTHER" id="PTHR24363:SF0">
    <property type="entry name" value="SERINE_THREONINE KINASE LIKE DOMAIN CONTAINING 1"/>
    <property type="match status" value="1"/>
</dbReference>
<keyword evidence="3" id="KW-0808">Transferase</keyword>
<evidence type="ECO:0000256" key="4">
    <source>
        <dbReference type="ARBA" id="ARBA00022741"/>
    </source>
</evidence>
<dbReference type="EC" id="2.7.11.1" evidence="1"/>
<feature type="binding site" evidence="9">
    <location>
        <position position="37"/>
    </location>
    <ligand>
        <name>ATP</name>
        <dbReference type="ChEBI" id="CHEBI:30616"/>
    </ligand>
</feature>
<dbReference type="GO" id="GO:0004674">
    <property type="term" value="F:protein serine/threonine kinase activity"/>
    <property type="evidence" value="ECO:0007669"/>
    <property type="project" value="UniProtKB-KW"/>
</dbReference>
<dbReference type="PANTHER" id="PTHR24363">
    <property type="entry name" value="SERINE/THREONINE PROTEIN KINASE"/>
    <property type="match status" value="1"/>
</dbReference>
<evidence type="ECO:0000256" key="8">
    <source>
        <dbReference type="ARBA" id="ARBA00048679"/>
    </source>
</evidence>
<sequence>MLGNRYQIITQLGRGGFGTTFIAIDTQRPGNPRCVVKQFKPLATDPFTLQVAKRLFDQEAEILETLGKHDQIPQLLAYFEENQEFYLIQEFVEGEDLTQELPSKTQLSEAVVITLLKDILEVLAFVHQHKVIHRDIKPSNIRRRRSDGKIVLIDFGAVKQVKGLQVNSQGQTFFTVPIGTHGYMPSEQAKGDPKLSSDIYAVGIIGIQALTGINPVPHTSGSLPTHPNTGEIVWRDRVKVSSKLADVVDKMVRYDYRQRYLSANEALQALTRLSPKRRPWKVLLGVGIAAAISIIILLALHFKEPDNVLIYKTYDNSSYGIKIKYPETWSVQNLENPITGEVVTFWSPKKSQENKAQENLTIKVLENYSGTLDQSTDLFKSEIKKNLSDAQIIEQGSTILANKAAGQLVYTGKNDGKSLKNFQVWTLKGDRVYILTYTAAIDDYNKFMQTAEAMIKSLEISDSSK</sequence>
<comment type="caution">
    <text evidence="12">The sequence shown here is derived from an EMBL/GenBank/DDBJ whole genome shotgun (WGS) entry which is preliminary data.</text>
</comment>
<protein>
    <recommendedName>
        <fullName evidence="1">non-specific serine/threonine protein kinase</fullName>
        <ecNumber evidence="1">2.7.11.1</ecNumber>
    </recommendedName>
</protein>
<evidence type="ECO:0000256" key="7">
    <source>
        <dbReference type="ARBA" id="ARBA00047899"/>
    </source>
</evidence>
<evidence type="ECO:0000256" key="5">
    <source>
        <dbReference type="ARBA" id="ARBA00022777"/>
    </source>
</evidence>
<keyword evidence="2" id="KW-0723">Serine/threonine-protein kinase</keyword>
<proteinExistence type="predicted"/>
<evidence type="ECO:0000256" key="1">
    <source>
        <dbReference type="ARBA" id="ARBA00012513"/>
    </source>
</evidence>
<accession>A0AAP5I7L0</accession>
<dbReference type="EMBL" id="JAALHA020000007">
    <property type="protein sequence ID" value="MDR9896189.1"/>
    <property type="molecule type" value="Genomic_DNA"/>
</dbReference>
<dbReference type="Gene3D" id="1.10.510.10">
    <property type="entry name" value="Transferase(Phosphotransferase) domain 1"/>
    <property type="match status" value="1"/>
</dbReference>
<keyword evidence="6 9" id="KW-0067">ATP-binding</keyword>
<keyword evidence="10" id="KW-0472">Membrane</keyword>
<gene>
    <name evidence="12" type="ORF">G7B40_016705</name>
</gene>
<comment type="catalytic activity">
    <reaction evidence="8">
        <text>L-seryl-[protein] + ATP = O-phospho-L-seryl-[protein] + ADP + H(+)</text>
        <dbReference type="Rhea" id="RHEA:17989"/>
        <dbReference type="Rhea" id="RHEA-COMP:9863"/>
        <dbReference type="Rhea" id="RHEA-COMP:11604"/>
        <dbReference type="ChEBI" id="CHEBI:15378"/>
        <dbReference type="ChEBI" id="CHEBI:29999"/>
        <dbReference type="ChEBI" id="CHEBI:30616"/>
        <dbReference type="ChEBI" id="CHEBI:83421"/>
        <dbReference type="ChEBI" id="CHEBI:456216"/>
        <dbReference type="EC" id="2.7.11.1"/>
    </reaction>
</comment>
<feature type="transmembrane region" description="Helical" evidence="10">
    <location>
        <begin position="282"/>
        <end position="302"/>
    </location>
</feature>
<reference evidence="13" key="1">
    <citation type="journal article" date="2021" name="Science">
        <title>Hunting the eagle killer: A cyanobacterial neurotoxin causes vacuolar myelinopathy.</title>
        <authorList>
            <person name="Breinlinger S."/>
            <person name="Phillips T.J."/>
            <person name="Haram B.N."/>
            <person name="Mares J."/>
            <person name="Martinez Yerena J.A."/>
            <person name="Hrouzek P."/>
            <person name="Sobotka R."/>
            <person name="Henderson W.M."/>
            <person name="Schmieder P."/>
            <person name="Williams S.M."/>
            <person name="Lauderdale J.D."/>
            <person name="Wilde H.D."/>
            <person name="Gerrin W."/>
            <person name="Kust A."/>
            <person name="Washington J.W."/>
            <person name="Wagner C."/>
            <person name="Geier B."/>
            <person name="Liebeke M."/>
            <person name="Enke H."/>
            <person name="Niedermeyer T.H.J."/>
            <person name="Wilde S.B."/>
        </authorList>
    </citation>
    <scope>NUCLEOTIDE SEQUENCE [LARGE SCALE GENOMIC DNA]</scope>
    <source>
        <strain evidence="13">Thurmond2011</strain>
    </source>
</reference>
<dbReference type="CDD" id="cd14014">
    <property type="entry name" value="STKc_PknB_like"/>
    <property type="match status" value="1"/>
</dbReference>
<keyword evidence="10" id="KW-1133">Transmembrane helix</keyword>
<evidence type="ECO:0000256" key="9">
    <source>
        <dbReference type="PROSITE-ProRule" id="PRU10141"/>
    </source>
</evidence>
<keyword evidence="13" id="KW-1185">Reference proteome</keyword>
<dbReference type="PROSITE" id="PS50011">
    <property type="entry name" value="PROTEIN_KINASE_DOM"/>
    <property type="match status" value="1"/>
</dbReference>
<dbReference type="InterPro" id="IPR017441">
    <property type="entry name" value="Protein_kinase_ATP_BS"/>
</dbReference>
<evidence type="ECO:0000256" key="10">
    <source>
        <dbReference type="SAM" id="Phobius"/>
    </source>
</evidence>
<keyword evidence="5 12" id="KW-0418">Kinase</keyword>
<evidence type="ECO:0000256" key="2">
    <source>
        <dbReference type="ARBA" id="ARBA00022527"/>
    </source>
</evidence>
<dbReference type="GO" id="GO:0005524">
    <property type="term" value="F:ATP binding"/>
    <property type="evidence" value="ECO:0007669"/>
    <property type="project" value="UniProtKB-UniRule"/>
</dbReference>
<keyword evidence="10" id="KW-0812">Transmembrane</keyword>